<feature type="compositionally biased region" description="Basic and acidic residues" evidence="11">
    <location>
        <begin position="723"/>
        <end position="736"/>
    </location>
</feature>
<dbReference type="Pfam" id="PF00176">
    <property type="entry name" value="SNF2-rel_dom"/>
    <property type="match status" value="1"/>
</dbReference>
<feature type="compositionally biased region" description="Basic residues" evidence="11">
    <location>
        <begin position="1576"/>
        <end position="1587"/>
    </location>
</feature>
<evidence type="ECO:0000259" key="12">
    <source>
        <dbReference type="PROSITE" id="PS50014"/>
    </source>
</evidence>
<feature type="compositionally biased region" description="Basic and acidic residues" evidence="11">
    <location>
        <begin position="384"/>
        <end position="415"/>
    </location>
</feature>
<dbReference type="Pfam" id="PF14619">
    <property type="entry name" value="SnAC"/>
    <property type="match status" value="1"/>
</dbReference>
<dbReference type="InterPro" id="IPR037259">
    <property type="entry name" value="BRK_sf"/>
</dbReference>
<dbReference type="SUPFAM" id="SSF52540">
    <property type="entry name" value="P-loop containing nucleoside triphosphate hydrolases"/>
    <property type="match status" value="2"/>
</dbReference>
<dbReference type="PROSITE" id="PS50014">
    <property type="entry name" value="BROMODOMAIN_2"/>
    <property type="match status" value="1"/>
</dbReference>
<evidence type="ECO:0000256" key="6">
    <source>
        <dbReference type="ARBA" id="ARBA00023159"/>
    </source>
</evidence>
<evidence type="ECO:0000259" key="14">
    <source>
        <dbReference type="PROSITE" id="PS51194"/>
    </source>
</evidence>
<dbReference type="SMART" id="SM00951">
    <property type="entry name" value="QLQ"/>
    <property type="match status" value="1"/>
</dbReference>
<evidence type="ECO:0000256" key="1">
    <source>
        <dbReference type="ARBA" id="ARBA00004123"/>
    </source>
</evidence>
<feature type="region of interest" description="Disordered" evidence="11">
    <location>
        <begin position="1353"/>
        <end position="1379"/>
    </location>
</feature>
<organism evidence="17 18">
    <name type="scientific">Oikopleura dioica</name>
    <name type="common">Tunicate</name>
    <dbReference type="NCBI Taxonomy" id="34765"/>
    <lineage>
        <taxon>Eukaryota</taxon>
        <taxon>Metazoa</taxon>
        <taxon>Chordata</taxon>
        <taxon>Tunicata</taxon>
        <taxon>Appendicularia</taxon>
        <taxon>Copelata</taxon>
        <taxon>Oikopleuridae</taxon>
        <taxon>Oikopleura</taxon>
    </lineage>
</organism>
<feature type="compositionally biased region" description="Gly residues" evidence="11">
    <location>
        <begin position="42"/>
        <end position="55"/>
    </location>
</feature>
<feature type="compositionally biased region" description="Polar residues" evidence="11">
    <location>
        <begin position="144"/>
        <end position="154"/>
    </location>
</feature>
<dbReference type="SMART" id="SM00573">
    <property type="entry name" value="HSA"/>
    <property type="match status" value="1"/>
</dbReference>
<feature type="region of interest" description="Disordered" evidence="11">
    <location>
        <begin position="719"/>
        <end position="766"/>
    </location>
</feature>
<feature type="coiled-coil region" evidence="10">
    <location>
        <begin position="603"/>
        <end position="630"/>
    </location>
</feature>
<dbReference type="PROSITE" id="PS51192">
    <property type="entry name" value="HELICASE_ATP_BIND_1"/>
    <property type="match status" value="1"/>
</dbReference>
<protein>
    <submittedName>
        <fullName evidence="17">Oidioi.mRNA.OKI2018_I69.chr1.g2041.t1.cds</fullName>
    </submittedName>
</protein>
<feature type="domain" description="HSA" evidence="15">
    <location>
        <begin position="555"/>
        <end position="627"/>
    </location>
</feature>
<dbReference type="Gene3D" id="1.20.5.170">
    <property type="match status" value="1"/>
</dbReference>
<evidence type="ECO:0000256" key="4">
    <source>
        <dbReference type="ARBA" id="ARBA00023015"/>
    </source>
</evidence>
<evidence type="ECO:0000313" key="18">
    <source>
        <dbReference type="Proteomes" id="UP001158576"/>
    </source>
</evidence>
<keyword evidence="3" id="KW-0378">Hydrolase</keyword>
<dbReference type="InterPro" id="IPR001487">
    <property type="entry name" value="Bromodomain"/>
</dbReference>
<evidence type="ECO:0000256" key="9">
    <source>
        <dbReference type="PROSITE-ProRule" id="PRU00035"/>
    </source>
</evidence>
<feature type="domain" description="Helicase C-terminal" evidence="14">
    <location>
        <begin position="1120"/>
        <end position="1287"/>
    </location>
</feature>
<dbReference type="PROSITE" id="PS51194">
    <property type="entry name" value="HELICASE_CTER"/>
    <property type="match status" value="1"/>
</dbReference>
<dbReference type="Gene3D" id="3.40.5.120">
    <property type="match status" value="1"/>
</dbReference>
<dbReference type="InterPro" id="IPR014978">
    <property type="entry name" value="Gln-Leu-Gln_QLQ"/>
</dbReference>
<feature type="compositionally biased region" description="Pro residues" evidence="11">
    <location>
        <begin position="205"/>
        <end position="218"/>
    </location>
</feature>
<dbReference type="InterPro" id="IPR006576">
    <property type="entry name" value="BRK_domain"/>
</dbReference>
<keyword evidence="8" id="KW-0539">Nucleus</keyword>
<dbReference type="InterPro" id="IPR018359">
    <property type="entry name" value="Bromodomain_CS"/>
</dbReference>
<dbReference type="InterPro" id="IPR036427">
    <property type="entry name" value="Bromodomain-like_sf"/>
</dbReference>
<keyword evidence="5 9" id="KW-0103">Bromodomain</keyword>
<evidence type="ECO:0000259" key="16">
    <source>
        <dbReference type="PROSITE" id="PS51666"/>
    </source>
</evidence>
<name>A0ABN7SUY1_OIKDI</name>
<feature type="domain" description="Helicase ATP-binding" evidence="13">
    <location>
        <begin position="804"/>
        <end position="969"/>
    </location>
</feature>
<feature type="compositionally biased region" description="Low complexity" evidence="11">
    <location>
        <begin position="15"/>
        <end position="32"/>
    </location>
</feature>
<feature type="compositionally biased region" description="Low complexity" evidence="11">
    <location>
        <begin position="74"/>
        <end position="88"/>
    </location>
</feature>
<dbReference type="SUPFAM" id="SSF47370">
    <property type="entry name" value="Bromodomain"/>
    <property type="match status" value="1"/>
</dbReference>
<dbReference type="Proteomes" id="UP001158576">
    <property type="component" value="Chromosome 1"/>
</dbReference>
<dbReference type="Gene3D" id="3.40.50.10810">
    <property type="entry name" value="Tandem AAA-ATPase domain"/>
    <property type="match status" value="1"/>
</dbReference>
<dbReference type="PANTHER" id="PTHR10799">
    <property type="entry name" value="SNF2/RAD54 HELICASE FAMILY"/>
    <property type="match status" value="1"/>
</dbReference>
<dbReference type="InterPro" id="IPR029295">
    <property type="entry name" value="SnAC"/>
</dbReference>
<feature type="compositionally biased region" description="Low complexity" evidence="11">
    <location>
        <begin position="155"/>
        <end position="204"/>
    </location>
</feature>
<evidence type="ECO:0000256" key="8">
    <source>
        <dbReference type="ARBA" id="ARBA00023242"/>
    </source>
</evidence>
<keyword evidence="18" id="KW-1185">Reference proteome</keyword>
<evidence type="ECO:0000259" key="13">
    <source>
        <dbReference type="PROSITE" id="PS51192"/>
    </source>
</evidence>
<dbReference type="InterPro" id="IPR049730">
    <property type="entry name" value="SNF2/RAD54-like_C"/>
</dbReference>
<sequence length="1604" mass="181077">MEGSQPPGGPPQGQPNPGGAPYGHHPPTSYPSQYPPQQHPGASGGHMSGPPGGYPGYASHGGPPPGHGGPPGGYHPQMHPGQHPGYPGFPRHAAPPGHMMHPQRPPVAAPQAAPAQPPAPQQPGAPVTTEAETYDNPYTPQPSTPGTADNTASEAPSTPQTATTDPAAQSQPAQATPTQPTPTQAPAHPSQAPGAPPAQQGAPQPGFPPHGQPGPYPPHYQGGPHMQRPPMPRQYTTTPRYTAENLTAMQKALAEMQHQNLTNDPRYHQLVNAIRDAELQLRRQTHSTFTPTQLSQLRAQIMAYKQLSRTQNIDPQLLLQVKGQQGQRGPTGAAQPPQPSQEAAATAQPPTPSNPEDGGSEGDKSSVAAATPNAPDSRPSTAGPEKEEGSDKENAEKKEPKQEPTDEAKTNEPDTPRAFSEGPPVQRNSDLYELLRDKRPGYGANKLCPVQKPKGIDPAVILEENEKRINARVLNRITELEGLPANLPAELRIRAQIELRSLRLLGFQRQLRQEVISVTKQDTTLETALNTNAYRRKKKQGLKDARITEKIEKQHKTEAERRKKRLHQDFLLQVMNHQKEFYEYHKNNRSKVIRTNKALIAYYSNSEARLKREQERREKERMRLLKQEDEEGYRKLIDRQKDKRLAHLLDQTDAYIKELTSMLKGHKEETAKKKKVAAGSFEDPDDPRVPMVNTMNGMILKGENAPKRSQLIAFMQAHPGWKPVEEPPKEEKKEGEGEAEESKEEKEAKENKDPDRDVEDEDQKDDKSYYMTAHGVQEKIEKQPSILVGGTLKPYQMKGLEWLVSLFNNNLNGILADEMGLGKTIQTIAMITHLVEFKGEMGPYLVIVPLSTLSNWVLEFQKWAPSISVIGYKGSPNTRRLLANAIRGSRFNVLITTYEYIIKDKPVLSKVKWKFQIVDEGHRMKNQSCKLTQVLNTHYLSPHRLLLTGTPLQNKLPELWALMNFLLPSIFKSVATFEQWFNAPFQNAGEKVELNEEESILIIRRLHKVLRPFLLRRLKKEVETQLPDKVEHIIRCEMSALQTQLYKHMKQGYMLMDTNDKKNKTGNKALMNTIMQLRKICNHPFMFRHVEEAIAEKMYGPGSTTCEGSLLVRSAGKFELMERILPKLKATGHKVLIFTQMTQVILLMEDYFNQYGYKYLRLDGSTKADDRGELLKMFNAPDSDYDVFVLSTRAGGLGLNLQTADTVIIFDSDWNPHQDMQAQDRAHRIGQQNEVRVLRFVTSQSVEERILAAARYKLTVDEKVIQAGKFDNKSSGSERRQMLMDIIAQEGMDEEEDEIPDDETINMMLQRSQEEFELFQKMDSERIMNQKPGQARLMEEDELPEFLTKTVEEAKEEMEDSDRSKMYGKGSRSRREVNYGEGLTEEQWLSAVDNGDDVNALEEAAKKSGGSGKRKREESPEQESSSKDSRKKKKSQPAQPLDDETIKKMKALVDYIVEYEDSEGRRLSDPFIHLPPKRDLPDYYEQIKRPVDVSKIRNRIRAEKYRSLEDLEKDINTMCKNAQQYNIEGSLIFDDSVILQSVFTSAKQMLESTGKLPTSLKRKPEEPLDIDEDSKKSKKSKKKKKRKKDESSEEEMTDSDEYSD</sequence>
<evidence type="ECO:0000313" key="17">
    <source>
        <dbReference type="EMBL" id="CAG5105339.1"/>
    </source>
</evidence>
<reference evidence="17 18" key="1">
    <citation type="submission" date="2021-04" db="EMBL/GenBank/DDBJ databases">
        <authorList>
            <person name="Bliznina A."/>
        </authorList>
    </citation>
    <scope>NUCLEOTIDE SEQUENCE [LARGE SCALE GENOMIC DNA]</scope>
</reference>
<dbReference type="SUPFAM" id="SSF160481">
    <property type="entry name" value="BRK domain-like"/>
    <property type="match status" value="1"/>
</dbReference>
<evidence type="ECO:0000256" key="3">
    <source>
        <dbReference type="ARBA" id="ARBA00022801"/>
    </source>
</evidence>
<feature type="region of interest" description="Disordered" evidence="11">
    <location>
        <begin position="322"/>
        <end position="428"/>
    </location>
</feature>
<dbReference type="Gene3D" id="1.20.920.10">
    <property type="entry name" value="Bromodomain-like"/>
    <property type="match status" value="1"/>
</dbReference>
<dbReference type="PROSITE" id="PS00633">
    <property type="entry name" value="BROMODOMAIN_1"/>
    <property type="match status" value="1"/>
</dbReference>
<dbReference type="EMBL" id="OU015566">
    <property type="protein sequence ID" value="CAG5105339.1"/>
    <property type="molecule type" value="Genomic_DNA"/>
</dbReference>
<accession>A0ABN7SUY1</accession>
<dbReference type="PRINTS" id="PR00503">
    <property type="entry name" value="BROMODOMAIN"/>
</dbReference>
<dbReference type="InterPro" id="IPR001650">
    <property type="entry name" value="Helicase_C-like"/>
</dbReference>
<dbReference type="InterPro" id="IPR027417">
    <property type="entry name" value="P-loop_NTPase"/>
</dbReference>
<dbReference type="PROSITE" id="PS51204">
    <property type="entry name" value="HSA"/>
    <property type="match status" value="1"/>
</dbReference>
<comment type="subcellular location">
    <subcellularLocation>
        <location evidence="1">Nucleus</location>
    </subcellularLocation>
</comment>
<dbReference type="SMART" id="SM00487">
    <property type="entry name" value="DEXDc"/>
    <property type="match status" value="1"/>
</dbReference>
<feature type="region of interest" description="Disordered" evidence="11">
    <location>
        <begin position="1554"/>
        <end position="1604"/>
    </location>
</feature>
<dbReference type="Gene3D" id="3.40.50.300">
    <property type="entry name" value="P-loop containing nucleotide triphosphate hydrolases"/>
    <property type="match status" value="1"/>
</dbReference>
<evidence type="ECO:0000259" key="15">
    <source>
        <dbReference type="PROSITE" id="PS51204"/>
    </source>
</evidence>
<feature type="compositionally biased region" description="Basic and acidic residues" evidence="11">
    <location>
        <begin position="1415"/>
        <end position="1428"/>
    </location>
</feature>
<evidence type="ECO:0000256" key="11">
    <source>
        <dbReference type="SAM" id="MobiDB-lite"/>
    </source>
</evidence>
<keyword evidence="7" id="KW-0804">Transcription</keyword>
<evidence type="ECO:0000256" key="7">
    <source>
        <dbReference type="ARBA" id="ARBA00023163"/>
    </source>
</evidence>
<keyword evidence="10" id="KW-0175">Coiled coil</keyword>
<feature type="region of interest" description="Disordered" evidence="11">
    <location>
        <begin position="1404"/>
        <end position="1445"/>
    </location>
</feature>
<dbReference type="SMART" id="SM00490">
    <property type="entry name" value="HELICc"/>
    <property type="match status" value="1"/>
</dbReference>
<keyword evidence="6" id="KW-0010">Activator</keyword>
<dbReference type="PROSITE" id="PS51666">
    <property type="entry name" value="QLQ"/>
    <property type="match status" value="1"/>
</dbReference>
<evidence type="ECO:0000256" key="5">
    <source>
        <dbReference type="ARBA" id="ARBA00023117"/>
    </source>
</evidence>
<feature type="domain" description="QLQ" evidence="16">
    <location>
        <begin position="288"/>
        <end position="323"/>
    </location>
</feature>
<comment type="similarity">
    <text evidence="2">Belongs to the SNF2/RAD54 helicase family.</text>
</comment>
<dbReference type="Pfam" id="PF00439">
    <property type="entry name" value="Bromodomain"/>
    <property type="match status" value="1"/>
</dbReference>
<dbReference type="InterPro" id="IPR014001">
    <property type="entry name" value="Helicase_ATP-bd"/>
</dbReference>
<feature type="compositionally biased region" description="Acidic residues" evidence="11">
    <location>
        <begin position="1591"/>
        <end position="1604"/>
    </location>
</feature>
<feature type="region of interest" description="Disordered" evidence="11">
    <location>
        <begin position="1"/>
        <end position="237"/>
    </location>
</feature>
<proteinExistence type="inferred from homology"/>
<dbReference type="Pfam" id="PF08880">
    <property type="entry name" value="QLQ"/>
    <property type="match status" value="1"/>
</dbReference>
<dbReference type="Pfam" id="PF07529">
    <property type="entry name" value="HSA"/>
    <property type="match status" value="1"/>
</dbReference>
<dbReference type="InterPro" id="IPR014012">
    <property type="entry name" value="HSA_dom"/>
</dbReference>
<dbReference type="Pfam" id="PF07533">
    <property type="entry name" value="BRK"/>
    <property type="match status" value="1"/>
</dbReference>
<evidence type="ECO:0000256" key="10">
    <source>
        <dbReference type="SAM" id="Coils"/>
    </source>
</evidence>
<dbReference type="CDD" id="cd18793">
    <property type="entry name" value="SF2_C_SNF"/>
    <property type="match status" value="1"/>
</dbReference>
<dbReference type="Pfam" id="PF00271">
    <property type="entry name" value="Helicase_C"/>
    <property type="match status" value="1"/>
</dbReference>
<gene>
    <name evidence="17" type="ORF">OKIOD_LOCUS10806</name>
</gene>
<feature type="region of interest" description="Disordered" evidence="11">
    <location>
        <begin position="668"/>
        <end position="690"/>
    </location>
</feature>
<evidence type="ECO:0000256" key="2">
    <source>
        <dbReference type="ARBA" id="ARBA00007025"/>
    </source>
</evidence>
<feature type="compositionally biased region" description="Basic and acidic residues" evidence="11">
    <location>
        <begin position="743"/>
        <end position="755"/>
    </location>
</feature>
<keyword evidence="4" id="KW-0805">Transcription regulation</keyword>
<dbReference type="InterPro" id="IPR000330">
    <property type="entry name" value="SNF2_N"/>
</dbReference>
<feature type="domain" description="Bromo" evidence="12">
    <location>
        <begin position="1463"/>
        <end position="1533"/>
    </location>
</feature>
<dbReference type="InterPro" id="IPR038718">
    <property type="entry name" value="SNF2-like_sf"/>
</dbReference>
<dbReference type="SMART" id="SM01314">
    <property type="entry name" value="SnAC"/>
    <property type="match status" value="1"/>
</dbReference>
<dbReference type="CDD" id="cd17996">
    <property type="entry name" value="DEXHc_SMARCA2_SMARCA4"/>
    <property type="match status" value="1"/>
</dbReference>
<dbReference type="SMART" id="SM00297">
    <property type="entry name" value="BROMO"/>
    <property type="match status" value="1"/>
</dbReference>